<organism evidence="2 3">
    <name type="scientific">Leptospira dzoumogneensis</name>
    <dbReference type="NCBI Taxonomy" id="2484904"/>
    <lineage>
        <taxon>Bacteria</taxon>
        <taxon>Pseudomonadati</taxon>
        <taxon>Spirochaetota</taxon>
        <taxon>Spirochaetia</taxon>
        <taxon>Leptospirales</taxon>
        <taxon>Leptospiraceae</taxon>
        <taxon>Leptospira</taxon>
    </lineage>
</organism>
<sequence length="193" mass="22262">MAKRVFFSFHYKDVQDFRANVVRQHWLTKPDREAAGFYDASIWESAKKQGSVALKRLINQGLDNTSVTCVLIGTETYDRPWVRYELLKSFKKGNSIVGVHINSIKGKDGYTKYQGVNPLEFIGVTFSKTGKTATLWEKKGGDWVEYNEIDGSASYNVNVGEDYWGNGYNLSRWYKVYDWVSDDGYKNFADWIE</sequence>
<evidence type="ECO:0000259" key="1">
    <source>
        <dbReference type="Pfam" id="PF08937"/>
    </source>
</evidence>
<keyword evidence="3" id="KW-1185">Reference proteome</keyword>
<dbReference type="InterPro" id="IPR036490">
    <property type="entry name" value="ThsB_TIR-like_sf"/>
</dbReference>
<gene>
    <name evidence="2" type="ORF">EHR06_09335</name>
</gene>
<evidence type="ECO:0000313" key="2">
    <source>
        <dbReference type="EMBL" id="TGN00309.1"/>
    </source>
</evidence>
<dbReference type="Pfam" id="PF08937">
    <property type="entry name" value="ThsB_TIR"/>
    <property type="match status" value="1"/>
</dbReference>
<dbReference type="EMBL" id="RQHS01000012">
    <property type="protein sequence ID" value="TGN00309.1"/>
    <property type="molecule type" value="Genomic_DNA"/>
</dbReference>
<name>A0A4Z1AE65_9LEPT</name>
<accession>A0A4Z1AE65</accession>
<dbReference type="Proteomes" id="UP000297241">
    <property type="component" value="Unassembled WGS sequence"/>
</dbReference>
<comment type="caution">
    <text evidence="2">The sequence shown here is derived from an EMBL/GenBank/DDBJ whole genome shotgun (WGS) entry which is preliminary data.</text>
</comment>
<evidence type="ECO:0000313" key="3">
    <source>
        <dbReference type="Proteomes" id="UP000297241"/>
    </source>
</evidence>
<dbReference type="SUPFAM" id="SSF52206">
    <property type="entry name" value="Hypothetical protein MTH538"/>
    <property type="match status" value="1"/>
</dbReference>
<dbReference type="AlphaFoldDB" id="A0A4Z1AE65"/>
<protein>
    <recommendedName>
        <fullName evidence="1">Thoeris protein ThsB TIR-like domain-containing protein</fullName>
    </recommendedName>
</protein>
<reference evidence="2" key="1">
    <citation type="journal article" date="2019" name="PLoS Negl. Trop. Dis.">
        <title>Revisiting the worldwide diversity of Leptospira species in the environment.</title>
        <authorList>
            <person name="Vincent A.T."/>
            <person name="Schiettekatte O."/>
            <person name="Bourhy P."/>
            <person name="Veyrier F.J."/>
            <person name="Picardeau M."/>
        </authorList>
    </citation>
    <scope>NUCLEOTIDE SEQUENCE [LARGE SCALE GENOMIC DNA]</scope>
    <source>
        <strain evidence="2">201601113</strain>
    </source>
</reference>
<proteinExistence type="predicted"/>
<dbReference type="RefSeq" id="WP_135756750.1">
    <property type="nucleotide sequence ID" value="NZ_RQHS01000012.1"/>
</dbReference>
<dbReference type="InterPro" id="IPR015032">
    <property type="entry name" value="ThsB__TIR-like_domain"/>
</dbReference>
<feature type="domain" description="Thoeris protein ThsB TIR-like" evidence="1">
    <location>
        <begin position="6"/>
        <end position="103"/>
    </location>
</feature>
<dbReference type="Gene3D" id="3.40.50.11200">
    <property type="match status" value="1"/>
</dbReference>
<dbReference type="OrthoDB" id="9811746at2"/>